<feature type="region of interest" description="Disordered" evidence="6">
    <location>
        <begin position="586"/>
        <end position="802"/>
    </location>
</feature>
<feature type="compositionally biased region" description="Polar residues" evidence="6">
    <location>
        <begin position="754"/>
        <end position="770"/>
    </location>
</feature>
<dbReference type="InterPro" id="IPR022684">
    <property type="entry name" value="Calpain_cysteine_protease"/>
</dbReference>
<evidence type="ECO:0000256" key="5">
    <source>
        <dbReference type="PROSITE-ProRule" id="PRU00239"/>
    </source>
</evidence>
<feature type="compositionally biased region" description="Acidic residues" evidence="6">
    <location>
        <begin position="829"/>
        <end position="840"/>
    </location>
</feature>
<evidence type="ECO:0000256" key="6">
    <source>
        <dbReference type="SAM" id="MobiDB-lite"/>
    </source>
</evidence>
<feature type="compositionally biased region" description="Basic and acidic residues" evidence="6">
    <location>
        <begin position="594"/>
        <end position="605"/>
    </location>
</feature>
<evidence type="ECO:0000313" key="9">
    <source>
        <dbReference type="Proteomes" id="UP001590950"/>
    </source>
</evidence>
<reference evidence="8 9" key="1">
    <citation type="submission" date="2024-09" db="EMBL/GenBank/DDBJ databases">
        <title>Rethinking Asexuality: The Enigmatic Case of Functional Sexual Genes in Lepraria (Stereocaulaceae).</title>
        <authorList>
            <person name="Doellman M."/>
            <person name="Sun Y."/>
            <person name="Barcenas-Pena A."/>
            <person name="Lumbsch H.T."/>
            <person name="Grewe F."/>
        </authorList>
    </citation>
    <scope>NUCLEOTIDE SEQUENCE [LARGE SCALE GENOMIC DNA]</scope>
    <source>
        <strain evidence="8 9">Mercado 3170</strain>
    </source>
</reference>
<keyword evidence="3 5" id="KW-0378">Hydrolase</keyword>
<dbReference type="InterPro" id="IPR001300">
    <property type="entry name" value="Peptidase_C2_calpain_cat"/>
</dbReference>
<comment type="caution">
    <text evidence="8">The sequence shown here is derived from an EMBL/GenBank/DDBJ whole genome shotgun (WGS) entry which is preliminary data.</text>
</comment>
<dbReference type="PROSITE" id="PS50203">
    <property type="entry name" value="CALPAIN_CAT"/>
    <property type="match status" value="1"/>
</dbReference>
<name>A0ABR4AH66_9LECA</name>
<evidence type="ECO:0000256" key="3">
    <source>
        <dbReference type="ARBA" id="ARBA00022801"/>
    </source>
</evidence>
<dbReference type="InterPro" id="IPR038765">
    <property type="entry name" value="Papain-like_cys_pep_sf"/>
</dbReference>
<dbReference type="SUPFAM" id="SSF54001">
    <property type="entry name" value="Cysteine proteinases"/>
    <property type="match status" value="1"/>
</dbReference>
<dbReference type="PANTHER" id="PTHR10183:SF379">
    <property type="entry name" value="CALPAIN-5"/>
    <property type="match status" value="1"/>
</dbReference>
<feature type="active site" evidence="5">
    <location>
        <position position="173"/>
    </location>
</feature>
<dbReference type="Proteomes" id="UP001590950">
    <property type="component" value="Unassembled WGS sequence"/>
</dbReference>
<evidence type="ECO:0000256" key="1">
    <source>
        <dbReference type="ARBA" id="ARBA00007623"/>
    </source>
</evidence>
<feature type="region of interest" description="Disordered" evidence="6">
    <location>
        <begin position="825"/>
        <end position="853"/>
    </location>
</feature>
<dbReference type="PRINTS" id="PR00704">
    <property type="entry name" value="CALPAIN"/>
</dbReference>
<evidence type="ECO:0000256" key="2">
    <source>
        <dbReference type="ARBA" id="ARBA00022670"/>
    </source>
</evidence>
<feature type="compositionally biased region" description="Basic and acidic residues" evidence="6">
    <location>
        <begin position="622"/>
        <end position="633"/>
    </location>
</feature>
<feature type="active site" evidence="5">
    <location>
        <position position="367"/>
    </location>
</feature>
<proteinExistence type="inferred from homology"/>
<dbReference type="PROSITE" id="PS00139">
    <property type="entry name" value="THIOL_PROTEASE_CYS"/>
    <property type="match status" value="1"/>
</dbReference>
<keyword evidence="9" id="KW-1185">Reference proteome</keyword>
<feature type="compositionally biased region" description="Low complexity" evidence="6">
    <location>
        <begin position="744"/>
        <end position="753"/>
    </location>
</feature>
<feature type="region of interest" description="Disordered" evidence="6">
    <location>
        <begin position="1"/>
        <end position="32"/>
    </location>
</feature>
<organism evidence="8 9">
    <name type="scientific">Stereocaulon virgatum</name>
    <dbReference type="NCBI Taxonomy" id="373712"/>
    <lineage>
        <taxon>Eukaryota</taxon>
        <taxon>Fungi</taxon>
        <taxon>Dikarya</taxon>
        <taxon>Ascomycota</taxon>
        <taxon>Pezizomycotina</taxon>
        <taxon>Lecanoromycetes</taxon>
        <taxon>OSLEUM clade</taxon>
        <taxon>Lecanoromycetidae</taxon>
        <taxon>Lecanorales</taxon>
        <taxon>Lecanorineae</taxon>
        <taxon>Stereocaulaceae</taxon>
        <taxon>Stereocaulon</taxon>
    </lineage>
</organism>
<protein>
    <recommendedName>
        <fullName evidence="7">Calpain catalytic domain-containing protein</fullName>
    </recommendedName>
</protein>
<feature type="active site" evidence="5">
    <location>
        <position position="387"/>
    </location>
</feature>
<accession>A0ABR4AH66</accession>
<dbReference type="SMART" id="SM00230">
    <property type="entry name" value="CysPc"/>
    <property type="match status" value="1"/>
</dbReference>
<evidence type="ECO:0000256" key="4">
    <source>
        <dbReference type="ARBA" id="ARBA00022807"/>
    </source>
</evidence>
<gene>
    <name evidence="8" type="ORF">N7G274_002634</name>
</gene>
<dbReference type="Gene3D" id="3.90.70.10">
    <property type="entry name" value="Cysteine proteinases"/>
    <property type="match status" value="1"/>
</dbReference>
<feature type="compositionally biased region" description="Low complexity" evidence="6">
    <location>
        <begin position="774"/>
        <end position="793"/>
    </location>
</feature>
<dbReference type="EMBL" id="JBEFKJ010000008">
    <property type="protein sequence ID" value="KAL2044859.1"/>
    <property type="molecule type" value="Genomic_DNA"/>
</dbReference>
<dbReference type="InterPro" id="IPR000169">
    <property type="entry name" value="Pept_cys_AS"/>
</dbReference>
<dbReference type="PANTHER" id="PTHR10183">
    <property type="entry name" value="CALPAIN"/>
    <property type="match status" value="1"/>
</dbReference>
<dbReference type="Pfam" id="PF00648">
    <property type="entry name" value="Peptidase_C2"/>
    <property type="match status" value="2"/>
</dbReference>
<keyword evidence="2 5" id="KW-0645">Protease</keyword>
<evidence type="ECO:0000313" key="8">
    <source>
        <dbReference type="EMBL" id="KAL2044859.1"/>
    </source>
</evidence>
<feature type="region of interest" description="Disordered" evidence="6">
    <location>
        <begin position="883"/>
        <end position="909"/>
    </location>
</feature>
<keyword evidence="4 5" id="KW-0788">Thiol protease</keyword>
<evidence type="ECO:0000259" key="7">
    <source>
        <dbReference type="PROSITE" id="PS50203"/>
    </source>
</evidence>
<sequence>MENEYGDAQEVDETPAPPQAVPESTPKVRKQLPQRNVDAFWDKFTTKYPGKVHSVLPADIYAKAKASKTKKGVVSGQVTAKSYDQAASECKNAVEKIAKECRRVNLKYRDPHFDIEWDLKRYWRDCLDGLKTDDEDRASPRSVKRIPDIFDKPVFFTEGATASDVRQGMSGDCWFLSALCALCNKTDLIDKICVARDELVGVYGFVFHRDGEWFQTIIDDKLYLIASDWWESSDEEKRTFEMVNRQDAEERYRLANQTGSKALYFAQCTNENETWLPLLEKAFAKAHGDFSAINGGFTGEAIEDLTGGVTTELFTTDILDMEKFWSEEIMKVNDEFLFGCATGTFDKWQGSDQASRTGARNDIVRMHAYSIQEAKEIKGERLCRLRNPWGEGEWKGAWSDGSEQWTPEWMELLGHKFGDDGMFWISFKDLLRRYQSFDRTRLFGPEWRITQQWTELDVPWSADYNDTKFSITLTKRSPIVIVLSQLDDRYFRGLEGQYTFQLHFRLEKDGEHDYIVRSHGNYSMHRSVSTDLELDAGTYSVLMKITARRWEGDSTPEDVIRNNVKSRQQKLIQVGLAYDLAHAKGDIRESEEEKAERQKRDEKRKAADKKKQRATKSKSNRKKWEYGKREKAREKRHTQRRDAYNRKRAEAEAQKAAEQPGGDAGSEGLAVESDLNGTDAAADAENRVEKQASAGAADNATGEHITNLESLPTPPAEPQANDAVTAGAAKQFQSEKVEAEDAQAEPAADETTQVSRLSEANVNSIPQVTLNGDPVPVSTALPASAAAPSSLAPNDDDYRYDSDASYVSSIDSVLDFYPNEEAYAAAALAEEDAEQQEGEGDLSPAEASDADAEFENDPWNAVCVVGLKIYSKDEGCCVQIVRPKEEEEERLDLDDASKGVSGEVDGRKL</sequence>
<dbReference type="CDD" id="cd00044">
    <property type="entry name" value="CysPc"/>
    <property type="match status" value="1"/>
</dbReference>
<feature type="domain" description="Calpain catalytic" evidence="7">
    <location>
        <begin position="144"/>
        <end position="443"/>
    </location>
</feature>
<feature type="compositionally biased region" description="Basic and acidic residues" evidence="6">
    <location>
        <begin position="640"/>
        <end position="655"/>
    </location>
</feature>
<comment type="similarity">
    <text evidence="1">Belongs to the peptidase C2 family.</text>
</comment>
<feature type="compositionally biased region" description="Basic residues" evidence="6">
    <location>
        <begin position="606"/>
        <end position="621"/>
    </location>
</feature>
<feature type="compositionally biased region" description="Acidic residues" evidence="6">
    <location>
        <begin position="1"/>
        <end position="13"/>
    </location>
</feature>